<dbReference type="AlphaFoldDB" id="A0A1I7X5G4"/>
<evidence type="ECO:0000313" key="3">
    <source>
        <dbReference type="WBParaSite" id="Hba_12840"/>
    </source>
</evidence>
<evidence type="ECO:0000256" key="1">
    <source>
        <dbReference type="SAM" id="MobiDB-lite"/>
    </source>
</evidence>
<dbReference type="Proteomes" id="UP000095283">
    <property type="component" value="Unplaced"/>
</dbReference>
<organism evidence="2 3">
    <name type="scientific">Heterorhabditis bacteriophora</name>
    <name type="common">Entomopathogenic nematode worm</name>
    <dbReference type="NCBI Taxonomy" id="37862"/>
    <lineage>
        <taxon>Eukaryota</taxon>
        <taxon>Metazoa</taxon>
        <taxon>Ecdysozoa</taxon>
        <taxon>Nematoda</taxon>
        <taxon>Chromadorea</taxon>
        <taxon>Rhabditida</taxon>
        <taxon>Rhabditina</taxon>
        <taxon>Rhabditomorpha</taxon>
        <taxon>Strongyloidea</taxon>
        <taxon>Heterorhabditidae</taxon>
        <taxon>Heterorhabditis</taxon>
    </lineage>
</organism>
<name>A0A1I7X5G4_HETBA</name>
<feature type="region of interest" description="Disordered" evidence="1">
    <location>
        <begin position="1"/>
        <end position="25"/>
    </location>
</feature>
<dbReference type="WBParaSite" id="Hba_12840">
    <property type="protein sequence ID" value="Hba_12840"/>
    <property type="gene ID" value="Hba_12840"/>
</dbReference>
<proteinExistence type="predicted"/>
<feature type="compositionally biased region" description="Basic and acidic residues" evidence="1">
    <location>
        <begin position="8"/>
        <end position="25"/>
    </location>
</feature>
<sequence>MCSYMQHPLDETDERNTDTEKRGMDKEAFRVARSVPISPSSLRLDLSSVEEGLLSRRHFTTRANAFRVGKTMERPGVRLQQ</sequence>
<evidence type="ECO:0000313" key="2">
    <source>
        <dbReference type="Proteomes" id="UP000095283"/>
    </source>
</evidence>
<reference evidence="3" key="1">
    <citation type="submission" date="2016-11" db="UniProtKB">
        <authorList>
            <consortium name="WormBaseParasite"/>
        </authorList>
    </citation>
    <scope>IDENTIFICATION</scope>
</reference>
<protein>
    <submittedName>
        <fullName evidence="3">Uncharacterized protein</fullName>
    </submittedName>
</protein>
<accession>A0A1I7X5G4</accession>
<keyword evidence="2" id="KW-1185">Reference proteome</keyword>